<protein>
    <submittedName>
        <fullName evidence="1">Uncharacterized protein</fullName>
    </submittedName>
</protein>
<dbReference type="Proteomes" id="UP000233551">
    <property type="component" value="Unassembled WGS sequence"/>
</dbReference>
<name>A0A2I0KUI2_PUNGR</name>
<sequence>MRMRAQTIVHIRWVPLRGDALSKLMDVSCPDDSSSLDGRWQTFAMRRAGWAHSSIRGATVLVTLAAGRLSRALSIAAVACDHLQREGWASVLKCQGAGREGAGKRANLLGIVQARRGTSARCAEDACTGTEGCVRTMWWDALGCTKLVGVSFAMEGRSALGPRLALPWRKCEDRRWSTRKGFGSVHFPEGRMTDTHEKELPLHVYDSEVEGQ</sequence>
<organism evidence="1 2">
    <name type="scientific">Punica granatum</name>
    <name type="common">Pomegranate</name>
    <dbReference type="NCBI Taxonomy" id="22663"/>
    <lineage>
        <taxon>Eukaryota</taxon>
        <taxon>Viridiplantae</taxon>
        <taxon>Streptophyta</taxon>
        <taxon>Embryophyta</taxon>
        <taxon>Tracheophyta</taxon>
        <taxon>Spermatophyta</taxon>
        <taxon>Magnoliopsida</taxon>
        <taxon>eudicotyledons</taxon>
        <taxon>Gunneridae</taxon>
        <taxon>Pentapetalae</taxon>
        <taxon>rosids</taxon>
        <taxon>malvids</taxon>
        <taxon>Myrtales</taxon>
        <taxon>Lythraceae</taxon>
        <taxon>Punica</taxon>
    </lineage>
</organism>
<dbReference type="EMBL" id="PGOL01000340">
    <property type="protein sequence ID" value="PKI72121.1"/>
    <property type="molecule type" value="Genomic_DNA"/>
</dbReference>
<reference evidence="1 2" key="1">
    <citation type="submission" date="2017-11" db="EMBL/GenBank/DDBJ databases">
        <title>De-novo sequencing of pomegranate (Punica granatum L.) genome.</title>
        <authorList>
            <person name="Akparov Z."/>
            <person name="Amiraslanov A."/>
            <person name="Hajiyeva S."/>
            <person name="Abbasov M."/>
            <person name="Kaur K."/>
            <person name="Hamwieh A."/>
            <person name="Solovyev V."/>
            <person name="Salamov A."/>
            <person name="Braich B."/>
            <person name="Kosarev P."/>
            <person name="Mahmoud A."/>
            <person name="Hajiyev E."/>
            <person name="Babayeva S."/>
            <person name="Izzatullayeva V."/>
            <person name="Mammadov A."/>
            <person name="Mammadov A."/>
            <person name="Sharifova S."/>
            <person name="Ojaghi J."/>
            <person name="Eynullazada K."/>
            <person name="Bayramov B."/>
            <person name="Abdulazimova A."/>
            <person name="Shahmuradov I."/>
        </authorList>
    </citation>
    <scope>NUCLEOTIDE SEQUENCE [LARGE SCALE GENOMIC DNA]</scope>
    <source>
        <strain evidence="2">cv. AG2017</strain>
        <tissue evidence="1">Leaf</tissue>
    </source>
</reference>
<accession>A0A2I0KUI2</accession>
<evidence type="ECO:0000313" key="1">
    <source>
        <dbReference type="EMBL" id="PKI72121.1"/>
    </source>
</evidence>
<proteinExistence type="predicted"/>
<keyword evidence="2" id="KW-1185">Reference proteome</keyword>
<evidence type="ECO:0000313" key="2">
    <source>
        <dbReference type="Proteomes" id="UP000233551"/>
    </source>
</evidence>
<gene>
    <name evidence="1" type="ORF">CRG98_007508</name>
</gene>
<dbReference type="AlphaFoldDB" id="A0A2I0KUI2"/>
<comment type="caution">
    <text evidence="1">The sequence shown here is derived from an EMBL/GenBank/DDBJ whole genome shotgun (WGS) entry which is preliminary data.</text>
</comment>